<accession>A0A211YN56</accession>
<dbReference type="InterPro" id="IPR038723">
    <property type="entry name" value="ArnR1-like_HTH"/>
</dbReference>
<dbReference type="InterPro" id="IPR036388">
    <property type="entry name" value="WH-like_DNA-bd_sf"/>
</dbReference>
<dbReference type="InterPro" id="IPR036390">
    <property type="entry name" value="WH_DNA-bd_sf"/>
</dbReference>
<comment type="caution">
    <text evidence="2">The sequence shown here is derived from an EMBL/GenBank/DDBJ whole genome shotgun (WGS) entry which is preliminary data.</text>
</comment>
<keyword evidence="3" id="KW-1185">Reference proteome</keyword>
<dbReference type="Pfam" id="PF14947">
    <property type="entry name" value="HTH_45"/>
    <property type="match status" value="1"/>
</dbReference>
<proteinExistence type="predicted"/>
<dbReference type="EMBL" id="NCQP01000006">
    <property type="protein sequence ID" value="OWJ54391.1"/>
    <property type="molecule type" value="Genomic_DNA"/>
</dbReference>
<dbReference type="Gene3D" id="1.10.10.10">
    <property type="entry name" value="Winged helix-like DNA-binding domain superfamily/Winged helix DNA-binding domain"/>
    <property type="match status" value="1"/>
</dbReference>
<gene>
    <name evidence="2" type="ORF">Pdsh_07930</name>
</gene>
<dbReference type="Proteomes" id="UP000196694">
    <property type="component" value="Unassembled WGS sequence"/>
</dbReference>
<dbReference type="SUPFAM" id="SSF46785">
    <property type="entry name" value="Winged helix' DNA-binding domain"/>
    <property type="match status" value="1"/>
</dbReference>
<dbReference type="AlphaFoldDB" id="A0A211YN56"/>
<reference evidence="2 3" key="1">
    <citation type="submission" date="2017-05" db="EMBL/GenBank/DDBJ databases">
        <title>The draft genome of the hyperthermophilic archaeon 'Pyrodictium delaneyi strain Hulk', an iron and nitrate reducer, reveals the capacity for sulfate reduction.</title>
        <authorList>
            <person name="Demey L.M."/>
            <person name="Miller C."/>
            <person name="Manzella M."/>
            <person name="Reguera G."/>
            <person name="Kashefi K."/>
        </authorList>
    </citation>
    <scope>NUCLEOTIDE SEQUENCE [LARGE SCALE GENOMIC DNA]</scope>
    <source>
        <strain evidence="2 3">Hulk</strain>
    </source>
</reference>
<evidence type="ECO:0000313" key="3">
    <source>
        <dbReference type="Proteomes" id="UP000196694"/>
    </source>
</evidence>
<feature type="domain" description="ArnR1-like winged helix-turn-helix" evidence="1">
    <location>
        <begin position="8"/>
        <end position="83"/>
    </location>
</feature>
<organism evidence="2 3">
    <name type="scientific">Pyrodictium delaneyi</name>
    <dbReference type="NCBI Taxonomy" id="1273541"/>
    <lineage>
        <taxon>Archaea</taxon>
        <taxon>Thermoproteota</taxon>
        <taxon>Thermoprotei</taxon>
        <taxon>Desulfurococcales</taxon>
        <taxon>Pyrodictiaceae</taxon>
        <taxon>Pyrodictium</taxon>
    </lineage>
</organism>
<protein>
    <recommendedName>
        <fullName evidence="1">ArnR1-like winged helix-turn-helix domain-containing protein</fullName>
    </recommendedName>
</protein>
<sequence length="96" mass="11157">MDGMPSRRRSRARIVYEILSTLSREGSMPPTRLSYVARMPYDRFAPLLEQLAEKGLVEMYEENGRRRVRITREGLKALRELSAALQVLQKLGLDEY</sequence>
<name>A0A211YN56_9CREN</name>
<evidence type="ECO:0000259" key="1">
    <source>
        <dbReference type="Pfam" id="PF14947"/>
    </source>
</evidence>
<evidence type="ECO:0000313" key="2">
    <source>
        <dbReference type="EMBL" id="OWJ54391.1"/>
    </source>
</evidence>